<comment type="caution">
    <text evidence="7">The sequence shown here is derived from an EMBL/GenBank/DDBJ whole genome shotgun (WGS) entry which is preliminary data.</text>
</comment>
<feature type="compositionally biased region" description="Low complexity" evidence="5">
    <location>
        <begin position="1463"/>
        <end position="1479"/>
    </location>
</feature>
<feature type="compositionally biased region" description="Pro residues" evidence="5">
    <location>
        <begin position="1396"/>
        <end position="1411"/>
    </location>
</feature>
<dbReference type="OrthoDB" id="6431454at2759"/>
<sequence>MRSAARKMRMRRRTTRTRAAGCKDRGEVRQPNGDRGGGGGAARSAIQRDIEMQEIRKSNPDFSSATAAATAAAADQESRLRAARSAEELQSGGLQSDSASTFYTARESCESFATVTEGRGGSGDNSLRGSQLIETEEELDEADEETEVTRFDEPMEDVVAAAAAAAAAMSGDSTAKTPTPMPRAAQRRFLPEAAEDIEYSTSEDEDESSSSTATSSTAGDDDRSTDAESSAGDDEQPGETAAPDVEVADSVDGGASAEPLPQPTPEDDAEVVRKRKALNEPPEAKVPRLDAEQSGRSSEPPESDSSESSESAESAESAKSAESEGGQTDQPQKNNSSCAEPLAEAEAAASAAEMKAEANAEADAPPAVEEPLALEKVSAGSYQFAPSGPLDQWRSGRGAVQAVASSRARITNAKGEQLSQLGGADGEAADGPEDADGSGSSGSEAFVTTEASGANPTTAIARATARAASIAGAALARGRARQGAEEYRIFISTSCTVRPSPVLEPSRLQITVSSDSELQRRESPDPGTDPADPDKKRVVSSPRRLDSRDNSENVFSLLRLGRQDTTQETVTQELPSPAKGDKADYADFEAATRSVIQSRYNTERRQEIADDYCRRATKAVQSEVQLMEQLKTDESVEATDRLGRIRSDQERFLDLKRQLDALKARQLARQRQMEAPLPAAVPPRSPIVLNEAPMSPERQAVSPQSGDTTLLGGQMVESAYISDTSDPSSPTTASKASPEELQKRPYRSVLQETAVPPGAARPQPRHHQSSLQLDQERLQRARNEYFRRPVFDPAARPGQSGSLRSGGSNSPSDYRARSACSTLSKDSSRSMYQLRELLDDHSALQVYSQISGSGRRRFVSTDIDDLPDGGVGEGASAAGSRYDLNAFDTEPGNYKSVSLFDLRRSMLAGDARAVAAAGAAGGHANDSKSYVSLIETDIDTGEELSHEIVTETDVDAESPLSPAPKSQSLLNLATAPPTTPGGVFDGLGTRDAELDQRLNRANSEDLLDSGAAPMTARRVKASRTNSKRRQQQQEKTFIQRLEERATSESEKAICKSLSRLDIPRWMDNLKLSQDSAAEAGPAAAEAPRPWSTRHSLGSGRESAAATDTTDQSLQPLIIPKFVSLPARPSLFSPGYSSLSARRGEASEGEFKKTSFASERSRSPPMAPPEEPRRKYFTESSIRRDSQPAAFSSSREQQQPPQQVRAPVKPSVAPSSVLAPLKLDPADFLPKAEKSAAEVPAETLVAPRKAAVAESALPPQSPPSPPPPPPRLSTLPPESLDGSSDESRDDEQQSSDASTMMFIDRSFRDVSEQQVQQLGDTSTTVSTDFPSDTQSESGSAERQADEDAESSGSSEDSSDDSSTTGSSSTEADTTDSEETSEAEESDGEDDEQQPQPVSKPQPQQPQPQPQQPQPVSKPQLQQAAPSPRHHLTNGAVRHISSESEGEPEKPPSRSAPDPKQLNRSASSSSESSSSGSSGSGSEDDDGTASEEETVIETSMLPAQLLQRPKPDGRLLAHQPETTAAVSYADGLGRQSQTSAALAFVDRQLAAGRASGLSAQLAAAAAAVPATALAQDGRHSPPVRFADEAMQAAELRQGVIRDVNGYLMECVNPRCAKRVDLAESERSFVSCSRCYTYYCGSDCRRGHWEAHKRSCAYTRAADACRSAASRLLQDSAAHRAVSALARAGQRSLGRGCVLLLLSGAAAALPLRPPVFAPAGDLAACGLVGEQLREVTEACRLCDPTGALVLCTGVSVDSGPLVTSWCFLRLAADDGPDSEGSVAAASAAAAEAEQRREQQLRQSRADLLDRVRRELRQRGVSLRHHYPRLLATLQEFVDTGREFPPQSIRPVDTTCGRTFEYSVQPGADPVSRWVEPPQPAARRQHQAPPQPQAPPRRSVVSTDL</sequence>
<feature type="coiled-coil region" evidence="4">
    <location>
        <begin position="1779"/>
        <end position="1807"/>
    </location>
</feature>
<evidence type="ECO:0000256" key="1">
    <source>
        <dbReference type="ARBA" id="ARBA00022723"/>
    </source>
</evidence>
<dbReference type="SUPFAM" id="SSF144232">
    <property type="entry name" value="HIT/MYND zinc finger-like"/>
    <property type="match status" value="1"/>
</dbReference>
<feature type="compositionally biased region" description="Basic and acidic residues" evidence="5">
    <location>
        <begin position="1169"/>
        <end position="1185"/>
    </location>
</feature>
<proteinExistence type="predicted"/>
<dbReference type="InterPro" id="IPR038825">
    <property type="entry name" value="Apical_junction"/>
</dbReference>
<feature type="compositionally biased region" description="Low complexity" evidence="5">
    <location>
        <begin position="308"/>
        <end position="324"/>
    </location>
</feature>
<feature type="compositionally biased region" description="Low complexity" evidence="5">
    <location>
        <begin position="1271"/>
        <end position="1281"/>
    </location>
</feature>
<feature type="region of interest" description="Disordered" evidence="5">
    <location>
        <begin position="498"/>
        <end position="584"/>
    </location>
</feature>
<evidence type="ECO:0000259" key="6">
    <source>
        <dbReference type="Pfam" id="PF01753"/>
    </source>
</evidence>
<organism evidence="7 8">
    <name type="scientific">Macrostomum lignano</name>
    <dbReference type="NCBI Taxonomy" id="282301"/>
    <lineage>
        <taxon>Eukaryota</taxon>
        <taxon>Metazoa</taxon>
        <taxon>Spiralia</taxon>
        <taxon>Lophotrochozoa</taxon>
        <taxon>Platyhelminthes</taxon>
        <taxon>Rhabditophora</taxon>
        <taxon>Macrostomorpha</taxon>
        <taxon>Macrostomida</taxon>
        <taxon>Macrostomidae</taxon>
        <taxon>Macrostomum</taxon>
    </lineage>
</organism>
<dbReference type="GO" id="GO:0005886">
    <property type="term" value="C:plasma membrane"/>
    <property type="evidence" value="ECO:0007669"/>
    <property type="project" value="TreeGrafter"/>
</dbReference>
<feature type="compositionally biased region" description="Pro residues" evidence="5">
    <location>
        <begin position="1258"/>
        <end position="1270"/>
    </location>
</feature>
<reference evidence="7 8" key="1">
    <citation type="submission" date="2017-06" db="EMBL/GenBank/DDBJ databases">
        <title>A platform for efficient transgenesis in Macrostomum lignano, a flatworm model organism for stem cell research.</title>
        <authorList>
            <person name="Berezikov E."/>
        </authorList>
    </citation>
    <scope>NUCLEOTIDE SEQUENCE [LARGE SCALE GENOMIC DNA]</scope>
    <source>
        <strain evidence="7">DV1</strain>
        <tissue evidence="7">Whole organism</tissue>
    </source>
</reference>
<feature type="compositionally biased region" description="Polar residues" evidence="5">
    <location>
        <begin position="124"/>
        <end position="133"/>
    </location>
</feature>
<gene>
    <name evidence="7" type="ORF">BOX15_Mlig005921g2</name>
</gene>
<dbReference type="PANTHER" id="PTHR21517">
    <property type="entry name" value="APICAL JUNCTION COMPONENT 1 HOMOLOG"/>
    <property type="match status" value="1"/>
</dbReference>
<dbReference type="Pfam" id="PF01753">
    <property type="entry name" value="zf-MYND"/>
    <property type="match status" value="1"/>
</dbReference>
<feature type="region of interest" description="Disordered" evidence="5">
    <location>
        <begin position="1136"/>
        <end position="1212"/>
    </location>
</feature>
<dbReference type="InterPro" id="IPR002893">
    <property type="entry name" value="Znf_MYND"/>
</dbReference>
<dbReference type="Proteomes" id="UP000215902">
    <property type="component" value="Unassembled WGS sequence"/>
</dbReference>
<keyword evidence="4" id="KW-0175">Coiled coil</keyword>
<feature type="compositionally biased region" description="Basic and acidic residues" evidence="5">
    <location>
        <begin position="76"/>
        <end position="87"/>
    </location>
</feature>
<feature type="compositionally biased region" description="Polar residues" evidence="5">
    <location>
        <begin position="325"/>
        <end position="338"/>
    </location>
</feature>
<feature type="compositionally biased region" description="Low complexity" evidence="5">
    <location>
        <begin position="1349"/>
        <end position="1370"/>
    </location>
</feature>
<evidence type="ECO:0000256" key="4">
    <source>
        <dbReference type="SAM" id="Coils"/>
    </source>
</evidence>
<feature type="compositionally biased region" description="Low complexity" evidence="5">
    <location>
        <begin position="1076"/>
        <end position="1087"/>
    </location>
</feature>
<feature type="compositionally biased region" description="Polar residues" evidence="5">
    <location>
        <begin position="563"/>
        <end position="574"/>
    </location>
</feature>
<feature type="region of interest" description="Disordered" evidence="5">
    <location>
        <begin position="787"/>
        <end position="818"/>
    </location>
</feature>
<keyword evidence="1" id="KW-0479">Metal-binding</keyword>
<dbReference type="GO" id="GO:0045216">
    <property type="term" value="P:cell-cell junction organization"/>
    <property type="evidence" value="ECO:0007669"/>
    <property type="project" value="InterPro"/>
</dbReference>
<feature type="compositionally biased region" description="Basic and acidic residues" evidence="5">
    <location>
        <begin position="282"/>
        <end position="293"/>
    </location>
</feature>
<dbReference type="GO" id="GO:0008270">
    <property type="term" value="F:zinc ion binding"/>
    <property type="evidence" value="ECO:0007669"/>
    <property type="project" value="UniProtKB-KW"/>
</dbReference>
<feature type="region of interest" description="Disordered" evidence="5">
    <location>
        <begin position="410"/>
        <end position="458"/>
    </location>
</feature>
<evidence type="ECO:0000256" key="2">
    <source>
        <dbReference type="ARBA" id="ARBA00022771"/>
    </source>
</evidence>
<feature type="compositionally biased region" description="Basic and acidic residues" evidence="5">
    <location>
        <begin position="532"/>
        <end position="551"/>
    </location>
</feature>
<keyword evidence="2" id="KW-0863">Zinc-finger</keyword>
<feature type="region of interest" description="Disordered" evidence="5">
    <location>
        <begin position="1248"/>
        <end position="1491"/>
    </location>
</feature>
<evidence type="ECO:0000313" key="7">
    <source>
        <dbReference type="EMBL" id="PAA75886.1"/>
    </source>
</evidence>
<feature type="compositionally biased region" description="Low complexity" evidence="5">
    <location>
        <begin position="339"/>
        <end position="372"/>
    </location>
</feature>
<name>A0A267FQ45_9PLAT</name>
<feature type="compositionally biased region" description="Acidic residues" evidence="5">
    <location>
        <begin position="134"/>
        <end position="146"/>
    </location>
</feature>
<feature type="compositionally biased region" description="Low complexity" evidence="5">
    <location>
        <begin position="1412"/>
        <end position="1421"/>
    </location>
</feature>
<feature type="region of interest" description="Disordered" evidence="5">
    <location>
        <begin position="1"/>
        <end position="99"/>
    </location>
</feature>
<dbReference type="PANTHER" id="PTHR21517:SF3">
    <property type="entry name" value="APICAL JUNCTION COMPONENT 1 HOMOLOG"/>
    <property type="match status" value="1"/>
</dbReference>
<feature type="compositionally biased region" description="Low complexity" evidence="5">
    <location>
        <begin position="722"/>
        <end position="736"/>
    </location>
</feature>
<keyword evidence="8" id="KW-1185">Reference proteome</keyword>
<feature type="compositionally biased region" description="Low complexity" evidence="5">
    <location>
        <begin position="209"/>
        <end position="218"/>
    </location>
</feature>
<evidence type="ECO:0000256" key="5">
    <source>
        <dbReference type="SAM" id="MobiDB-lite"/>
    </source>
</evidence>
<feature type="region of interest" description="Disordered" evidence="5">
    <location>
        <begin position="1859"/>
        <end position="1901"/>
    </location>
</feature>
<feature type="compositionally biased region" description="Acidic residues" evidence="5">
    <location>
        <begin position="1371"/>
        <end position="1391"/>
    </location>
</feature>
<dbReference type="STRING" id="282301.A0A267FQ45"/>
<dbReference type="GO" id="GO:0043296">
    <property type="term" value="C:apical junction complex"/>
    <property type="evidence" value="ECO:0007669"/>
    <property type="project" value="TreeGrafter"/>
</dbReference>
<feature type="compositionally biased region" description="Acidic residues" evidence="5">
    <location>
        <begin position="427"/>
        <end position="436"/>
    </location>
</feature>
<feature type="region of interest" description="Disordered" evidence="5">
    <location>
        <begin position="679"/>
        <end position="748"/>
    </location>
</feature>
<feature type="compositionally biased region" description="Low complexity" evidence="5">
    <location>
        <begin position="65"/>
        <end position="74"/>
    </location>
</feature>
<keyword evidence="3" id="KW-0862">Zinc</keyword>
<evidence type="ECO:0000256" key="3">
    <source>
        <dbReference type="ARBA" id="ARBA00022833"/>
    </source>
</evidence>
<feature type="compositionally biased region" description="Basic residues" evidence="5">
    <location>
        <begin position="1"/>
        <end position="16"/>
    </location>
</feature>
<feature type="compositionally biased region" description="Acidic residues" evidence="5">
    <location>
        <begin position="193"/>
        <end position="208"/>
    </location>
</feature>
<feature type="compositionally biased region" description="Basic and acidic residues" evidence="5">
    <location>
        <begin position="46"/>
        <end position="59"/>
    </location>
</feature>
<protein>
    <recommendedName>
        <fullName evidence="6">MYND-type domain-containing protein</fullName>
    </recommendedName>
</protein>
<feature type="compositionally biased region" description="Acidic residues" evidence="5">
    <location>
        <begin position="1282"/>
        <end position="1292"/>
    </location>
</feature>
<feature type="region of interest" description="Disordered" evidence="5">
    <location>
        <begin position="1076"/>
        <end position="1111"/>
    </location>
</feature>
<feature type="domain" description="MYND-type" evidence="6">
    <location>
        <begin position="1615"/>
        <end position="1653"/>
    </location>
</feature>
<feature type="compositionally biased region" description="Basic residues" evidence="5">
    <location>
        <begin position="1017"/>
        <end position="1030"/>
    </location>
</feature>
<accession>A0A267FQ45</accession>
<feature type="compositionally biased region" description="Polar residues" evidence="5">
    <location>
        <begin position="1311"/>
        <end position="1339"/>
    </location>
</feature>
<feature type="compositionally biased region" description="Polar residues" evidence="5">
    <location>
        <begin position="799"/>
        <end position="812"/>
    </location>
</feature>
<evidence type="ECO:0000313" key="8">
    <source>
        <dbReference type="Proteomes" id="UP000215902"/>
    </source>
</evidence>
<feature type="region of interest" description="Disordered" evidence="5">
    <location>
        <begin position="1009"/>
        <end position="1035"/>
    </location>
</feature>
<feature type="region of interest" description="Disordered" evidence="5">
    <location>
        <begin position="114"/>
        <end position="372"/>
    </location>
</feature>
<dbReference type="EMBL" id="NIVC01000858">
    <property type="protein sequence ID" value="PAA75886.1"/>
    <property type="molecule type" value="Genomic_DNA"/>
</dbReference>
<feature type="compositionally biased region" description="Basic and acidic residues" evidence="5">
    <location>
        <begin position="1141"/>
        <end position="1152"/>
    </location>
</feature>
<feature type="compositionally biased region" description="Acidic residues" evidence="5">
    <location>
        <begin position="1480"/>
        <end position="1491"/>
    </location>
</feature>